<dbReference type="STRING" id="994479.GCA_000194155_03231"/>
<evidence type="ECO:0000313" key="2">
    <source>
        <dbReference type="Proteomes" id="UP000233786"/>
    </source>
</evidence>
<organism evidence="1 2">
    <name type="scientific">Saccharopolyspora spinosa</name>
    <dbReference type="NCBI Taxonomy" id="60894"/>
    <lineage>
        <taxon>Bacteria</taxon>
        <taxon>Bacillati</taxon>
        <taxon>Actinomycetota</taxon>
        <taxon>Actinomycetes</taxon>
        <taxon>Pseudonocardiales</taxon>
        <taxon>Pseudonocardiaceae</taxon>
        <taxon>Saccharopolyspora</taxon>
    </lineage>
</organism>
<accession>A0A2N3XZU0</accession>
<evidence type="ECO:0000313" key="1">
    <source>
        <dbReference type="EMBL" id="PKW16183.1"/>
    </source>
</evidence>
<reference evidence="1" key="1">
    <citation type="submission" date="2017-12" db="EMBL/GenBank/DDBJ databases">
        <title>Sequencing the genomes of 1000 Actinobacteria strains.</title>
        <authorList>
            <person name="Klenk H.-P."/>
        </authorList>
    </citation>
    <scope>NUCLEOTIDE SEQUENCE [LARGE SCALE GENOMIC DNA]</scope>
    <source>
        <strain evidence="1">DSM 44228</strain>
    </source>
</reference>
<name>A0A2N3XZU0_SACSN</name>
<keyword evidence="2" id="KW-1185">Reference proteome</keyword>
<dbReference type="Proteomes" id="UP000233786">
    <property type="component" value="Unassembled WGS sequence"/>
</dbReference>
<protein>
    <submittedName>
        <fullName evidence="1">Uncharacterized protein</fullName>
    </submittedName>
</protein>
<gene>
    <name evidence="1" type="ORF">A8926_3993</name>
</gene>
<proteinExistence type="predicted"/>
<dbReference type="AlphaFoldDB" id="A0A2N3XZU0"/>
<comment type="caution">
    <text evidence="1">The sequence shown here is derived from an EMBL/GenBank/DDBJ whole genome shotgun (WGS) entry which is preliminary data.</text>
</comment>
<dbReference type="EMBL" id="PJNB01000001">
    <property type="protein sequence ID" value="PKW16183.1"/>
    <property type="molecule type" value="Genomic_DNA"/>
</dbReference>
<sequence>MLWGNGKAVALANLCPDTLDEAQAAALTGLERVGSRYELRFAFLDHTGLFPDQDHPDTKRSLVGCLLVFRLCFRGILPRGMRWLALFRDI</sequence>